<dbReference type="PANTHER" id="PTHR10614">
    <property type="entry name" value="INSULIN RECEPTOR SUBSTRATE"/>
    <property type="match status" value="1"/>
</dbReference>
<evidence type="ECO:0000256" key="6">
    <source>
        <dbReference type="ARBA" id="ARBA00022782"/>
    </source>
</evidence>
<dbReference type="Gene3D" id="2.30.29.30">
    <property type="entry name" value="Pleckstrin-homology domain (PH domain)/Phosphotyrosine-binding domain (PTB)"/>
    <property type="match status" value="2"/>
</dbReference>
<comment type="function">
    <text evidence="9">Activates phosphatidylinositol 3-kinase when bound to the regulatory p85 subunit. May mediate the control of various cellular processes by insulin-like peptides. When phosphorylated by the insulin receptor binds specifically to various cellular proteins containing SH2 domains. Involved in control of cell proliferation, cell size, and body and organ growth throughout development. Also has a role in a signaling pathway controlling the physiological response required to endure periods of low nutrient conditions. Insulin/insulin-like growth factor (IGF) signaling pathway has a role in regulating aging and is necessary in the ovary for vitellogenic maturation.</text>
</comment>
<keyword evidence="4" id="KW-0341">Growth regulation</keyword>
<evidence type="ECO:0000256" key="4">
    <source>
        <dbReference type="ARBA" id="ARBA00022604"/>
    </source>
</evidence>
<dbReference type="InterPro" id="IPR001849">
    <property type="entry name" value="PH_domain"/>
</dbReference>
<dbReference type="InterPro" id="IPR011993">
    <property type="entry name" value="PH-like_dom_sf"/>
</dbReference>
<dbReference type="FunCoup" id="B4MG31">
    <property type="interactions" value="341"/>
</dbReference>
<dbReference type="GO" id="GO:0005829">
    <property type="term" value="C:cytosol"/>
    <property type="evidence" value="ECO:0007669"/>
    <property type="project" value="TreeGrafter"/>
</dbReference>
<dbReference type="KEGG" id="dvi:6636618"/>
<dbReference type="InterPro" id="IPR039011">
    <property type="entry name" value="IRS"/>
</dbReference>
<dbReference type="GO" id="GO:0048477">
    <property type="term" value="P:oogenesis"/>
    <property type="evidence" value="ECO:0007669"/>
    <property type="project" value="UniProtKB-KW"/>
</dbReference>
<dbReference type="OrthoDB" id="946068at2759"/>
<keyword evidence="6" id="KW-0221">Differentiation</keyword>
<evidence type="ECO:0000256" key="5">
    <source>
        <dbReference type="ARBA" id="ARBA00022737"/>
    </source>
</evidence>
<feature type="compositionally biased region" description="Polar residues" evidence="10">
    <location>
        <begin position="285"/>
        <end position="303"/>
    </location>
</feature>
<sequence length="931" mass="104911">MPIEFGLLKTRKLTMASSDNGVILSEYQKKLKTMKKKFFVLHRETINSAARLEYYDTEKKFIQNAEPKRVIYLKSCFNINQRYDTKHKFVLALSSREGGFGMVLNSESDLRRWLDNLLSIQRENTTGTDQGYTSYEYVWQVIVQKKGMSAHVGITGSYHCCLTSKSLTFICIGPEKLANGDNRIVKVEILLTTIRRCGHASPQNIFYMELGRQSVLGSGELWMETEDSAIAKHMHDMILSAMSAKSESNMNLLNVYKGQSDLSSEPMRKRSSSANEASKPINVLQKRQNQTEIRNSFSPQYNSYGRERCDSLPTRNRTLSECSNQTYIALKHGHRCNTISGSRPYFIQRHTDSPPTYSMKCSESEESSVSIDEANEKSNFDAYRINSRTSKAMIPEENIDEDVQDNSKVVRINGTGPIRGSNSLFNVADEDFKIDFPEHSPAKLEQDADIDNKCERPSRAYSIGSRVEHFKLSKLLGNINELDNTSPRVRAYSVGSKSKIPRCDIQRGVLFSKLTNGHHHKGSICNVDVQTCSEIIGLNTPKEIKSTSAPLLNLRNYISPVRMSDLMEIDFSKVTQVSNTSQQQRMFKNCQVPVMQTETLAQKRIASDSPNSYGNIKRIEMNQQNDLTSKFKVTKCGENSDTGYLEMKPVGKVCPNSKQLSLDDQMEKLRLQNQCLRLGAMQDEPRNNNSGCCVMSERNGDLKESQHPTNINIYNAENVDKIFLTSKDHTKLEKNKTENAILNCGLDIGNSATVGRKLIHSISNEDYTKHVTKSNASDIKEVGYQILQIKSDSSLISKKKNQRPSYKQQISRQIHLEGLKNVDRNEAILNTPTKCKLLNEKESNVLNEDAFSEHILDQGATGLSSELCEYELYYASLDLPQCSGQMATNSHTKVSCESSPTPICFESNSSYAKIDFDQSDSSSASSKICNI</sequence>
<dbReference type="SMART" id="SM01244">
    <property type="entry name" value="IRS"/>
    <property type="match status" value="1"/>
</dbReference>
<dbReference type="GO" id="GO:0043548">
    <property type="term" value="F:phosphatidylinositol 3-kinase binding"/>
    <property type="evidence" value="ECO:0007669"/>
    <property type="project" value="TreeGrafter"/>
</dbReference>
<gene>
    <name evidence="13" type="primary">Dvir\GJ14922</name>
    <name evidence="13" type="ORF">Dvir_GJ14922</name>
</gene>
<evidence type="ECO:0000259" key="11">
    <source>
        <dbReference type="PROSITE" id="PS50003"/>
    </source>
</evidence>
<dbReference type="SMART" id="SM00310">
    <property type="entry name" value="PTBI"/>
    <property type="match status" value="1"/>
</dbReference>
<dbReference type="FunFam" id="2.30.29.30:FF:000457">
    <property type="entry name" value="Insulin receptor substrate 1"/>
    <property type="match status" value="1"/>
</dbReference>
<dbReference type="Pfam" id="PF02174">
    <property type="entry name" value="IRS"/>
    <property type="match status" value="1"/>
</dbReference>
<feature type="domain" description="IRS-type PTB" evidence="12">
    <location>
        <begin position="135"/>
        <end position="249"/>
    </location>
</feature>
<comment type="subunit">
    <text evidence="1">Bindings to phosphatidylinositol 3-kinase and SHP2.</text>
</comment>
<accession>B4MG31</accession>
<keyword evidence="5" id="KW-0677">Repeat</keyword>
<organism evidence="13 14">
    <name type="scientific">Drosophila virilis</name>
    <name type="common">Fruit fly</name>
    <dbReference type="NCBI Taxonomy" id="7244"/>
    <lineage>
        <taxon>Eukaryota</taxon>
        <taxon>Metazoa</taxon>
        <taxon>Ecdysozoa</taxon>
        <taxon>Arthropoda</taxon>
        <taxon>Hexapoda</taxon>
        <taxon>Insecta</taxon>
        <taxon>Pterygota</taxon>
        <taxon>Neoptera</taxon>
        <taxon>Endopterygota</taxon>
        <taxon>Diptera</taxon>
        <taxon>Brachycera</taxon>
        <taxon>Muscomorpha</taxon>
        <taxon>Ephydroidea</taxon>
        <taxon>Drosophilidae</taxon>
        <taxon>Drosophila</taxon>
    </lineage>
</organism>
<feature type="region of interest" description="Disordered" evidence="10">
    <location>
        <begin position="261"/>
        <end position="308"/>
    </location>
</feature>
<evidence type="ECO:0000259" key="12">
    <source>
        <dbReference type="PROSITE" id="PS51064"/>
    </source>
</evidence>
<evidence type="ECO:0000256" key="9">
    <source>
        <dbReference type="ARBA" id="ARBA00046145"/>
    </source>
</evidence>
<evidence type="ECO:0000256" key="3">
    <source>
        <dbReference type="ARBA" id="ARBA00022553"/>
    </source>
</evidence>
<evidence type="ECO:0000256" key="10">
    <source>
        <dbReference type="SAM" id="MobiDB-lite"/>
    </source>
</evidence>
<dbReference type="STRING" id="7244.B4MG31"/>
<evidence type="ECO:0000313" key="13">
    <source>
        <dbReference type="EMBL" id="EDW65101.2"/>
    </source>
</evidence>
<dbReference type="SUPFAM" id="SSF50729">
    <property type="entry name" value="PH domain-like"/>
    <property type="match status" value="2"/>
</dbReference>
<dbReference type="PANTHER" id="PTHR10614:SF13">
    <property type="entry name" value="INSULIN RECEPTOR SUBSTRATE 1"/>
    <property type="match status" value="1"/>
</dbReference>
<dbReference type="InterPro" id="IPR002404">
    <property type="entry name" value="IRS_PTB"/>
</dbReference>
<keyword evidence="7" id="KW-0896">Oogenesis</keyword>
<keyword evidence="3" id="KW-0597">Phosphoprotein</keyword>
<name>B4MG31_DROVI</name>
<dbReference type="GO" id="GO:0008286">
    <property type="term" value="P:insulin receptor signaling pathway"/>
    <property type="evidence" value="ECO:0007669"/>
    <property type="project" value="InterPro"/>
</dbReference>
<dbReference type="HOGENOM" id="CLU_012544_0_0_1"/>
<dbReference type="SMART" id="SM00233">
    <property type="entry name" value="PH"/>
    <property type="match status" value="1"/>
</dbReference>
<evidence type="ECO:0000313" key="14">
    <source>
        <dbReference type="Proteomes" id="UP000008792"/>
    </source>
</evidence>
<dbReference type="GO" id="GO:0005886">
    <property type="term" value="C:plasma membrane"/>
    <property type="evidence" value="ECO:0007669"/>
    <property type="project" value="TreeGrafter"/>
</dbReference>
<dbReference type="AlphaFoldDB" id="B4MG31"/>
<evidence type="ECO:0000256" key="2">
    <source>
        <dbReference type="ARBA" id="ARBA00015710"/>
    </source>
</evidence>
<dbReference type="PROSITE" id="PS51064">
    <property type="entry name" value="IRS_PTB"/>
    <property type="match status" value="1"/>
</dbReference>
<dbReference type="FunFam" id="2.30.29.30:FF:000441">
    <property type="entry name" value="Insulin receptor substrate 1"/>
    <property type="match status" value="1"/>
</dbReference>
<evidence type="ECO:0000256" key="7">
    <source>
        <dbReference type="ARBA" id="ARBA00022943"/>
    </source>
</evidence>
<protein>
    <recommendedName>
        <fullName evidence="2">Insulin receptor substrate 1</fullName>
    </recommendedName>
    <alternativeName>
        <fullName evidence="8">Protein chico</fullName>
    </alternativeName>
</protein>
<evidence type="ECO:0000256" key="8">
    <source>
        <dbReference type="ARBA" id="ARBA00033282"/>
    </source>
</evidence>
<feature type="domain" description="PH" evidence="11">
    <location>
        <begin position="16"/>
        <end position="122"/>
    </location>
</feature>
<dbReference type="CDD" id="cd01204">
    <property type="entry name" value="PTB_IRS"/>
    <property type="match status" value="1"/>
</dbReference>
<dbReference type="SMR" id="B4MG31"/>
<evidence type="ECO:0000256" key="1">
    <source>
        <dbReference type="ARBA" id="ARBA00011440"/>
    </source>
</evidence>
<keyword evidence="14" id="KW-1185">Reference proteome</keyword>
<dbReference type="PROSITE" id="PS50003">
    <property type="entry name" value="PH_DOMAIN"/>
    <property type="match status" value="1"/>
</dbReference>
<reference evidence="13 14" key="1">
    <citation type="journal article" date="2007" name="Nature">
        <title>Evolution of genes and genomes on the Drosophila phylogeny.</title>
        <authorList>
            <consortium name="Drosophila 12 Genomes Consortium"/>
            <person name="Clark A.G."/>
            <person name="Eisen M.B."/>
            <person name="Smith D.R."/>
            <person name="Bergman C.M."/>
            <person name="Oliver B."/>
            <person name="Markow T.A."/>
            <person name="Kaufman T.C."/>
            <person name="Kellis M."/>
            <person name="Gelbart W."/>
            <person name="Iyer V.N."/>
            <person name="Pollard D.A."/>
            <person name="Sackton T.B."/>
            <person name="Larracuente A.M."/>
            <person name="Singh N.D."/>
            <person name="Abad J.P."/>
            <person name="Abt D.N."/>
            <person name="Adryan B."/>
            <person name="Aguade M."/>
            <person name="Akashi H."/>
            <person name="Anderson W.W."/>
            <person name="Aquadro C.F."/>
            <person name="Ardell D.H."/>
            <person name="Arguello R."/>
            <person name="Artieri C.G."/>
            <person name="Barbash D.A."/>
            <person name="Barker D."/>
            <person name="Barsanti P."/>
            <person name="Batterham P."/>
            <person name="Batzoglou S."/>
            <person name="Begun D."/>
            <person name="Bhutkar A."/>
            <person name="Blanco E."/>
            <person name="Bosak S.A."/>
            <person name="Bradley R.K."/>
            <person name="Brand A.D."/>
            <person name="Brent M.R."/>
            <person name="Brooks A.N."/>
            <person name="Brown R.H."/>
            <person name="Butlin R.K."/>
            <person name="Caggese C."/>
            <person name="Calvi B.R."/>
            <person name="Bernardo de Carvalho A."/>
            <person name="Caspi A."/>
            <person name="Castrezana S."/>
            <person name="Celniker S.E."/>
            <person name="Chang J.L."/>
            <person name="Chapple C."/>
            <person name="Chatterji S."/>
            <person name="Chinwalla A."/>
            <person name="Civetta A."/>
            <person name="Clifton S.W."/>
            <person name="Comeron J.M."/>
            <person name="Costello J.C."/>
            <person name="Coyne J.A."/>
            <person name="Daub J."/>
            <person name="David R.G."/>
            <person name="Delcher A.L."/>
            <person name="Delehaunty K."/>
            <person name="Do C.B."/>
            <person name="Ebling H."/>
            <person name="Edwards K."/>
            <person name="Eickbush T."/>
            <person name="Evans J.D."/>
            <person name="Filipski A."/>
            <person name="Findeiss S."/>
            <person name="Freyhult E."/>
            <person name="Fulton L."/>
            <person name="Fulton R."/>
            <person name="Garcia A.C."/>
            <person name="Gardiner A."/>
            <person name="Garfield D.A."/>
            <person name="Garvin B.E."/>
            <person name="Gibson G."/>
            <person name="Gilbert D."/>
            <person name="Gnerre S."/>
            <person name="Godfrey J."/>
            <person name="Good R."/>
            <person name="Gotea V."/>
            <person name="Gravely B."/>
            <person name="Greenberg A.J."/>
            <person name="Griffiths-Jones S."/>
            <person name="Gross S."/>
            <person name="Guigo R."/>
            <person name="Gustafson E.A."/>
            <person name="Haerty W."/>
            <person name="Hahn M.W."/>
            <person name="Halligan D.L."/>
            <person name="Halpern A.L."/>
            <person name="Halter G.M."/>
            <person name="Han M.V."/>
            <person name="Heger A."/>
            <person name="Hillier L."/>
            <person name="Hinrichs A.S."/>
            <person name="Holmes I."/>
            <person name="Hoskins R.A."/>
            <person name="Hubisz M.J."/>
            <person name="Hultmark D."/>
            <person name="Huntley M.A."/>
            <person name="Jaffe D.B."/>
            <person name="Jagadeeshan S."/>
            <person name="Jeck W.R."/>
            <person name="Johnson J."/>
            <person name="Jones C.D."/>
            <person name="Jordan W.C."/>
            <person name="Karpen G.H."/>
            <person name="Kataoka E."/>
            <person name="Keightley P.D."/>
            <person name="Kheradpour P."/>
            <person name="Kirkness E.F."/>
            <person name="Koerich L.B."/>
            <person name="Kristiansen K."/>
            <person name="Kudrna D."/>
            <person name="Kulathinal R.J."/>
            <person name="Kumar S."/>
            <person name="Kwok R."/>
            <person name="Lander E."/>
            <person name="Langley C.H."/>
            <person name="Lapoint R."/>
            <person name="Lazzaro B.P."/>
            <person name="Lee S.J."/>
            <person name="Levesque L."/>
            <person name="Li R."/>
            <person name="Lin C.F."/>
            <person name="Lin M.F."/>
            <person name="Lindblad-Toh K."/>
            <person name="Llopart A."/>
            <person name="Long M."/>
            <person name="Low L."/>
            <person name="Lozovsky E."/>
            <person name="Lu J."/>
            <person name="Luo M."/>
            <person name="Machado C.A."/>
            <person name="Makalowski W."/>
            <person name="Marzo M."/>
            <person name="Matsuda M."/>
            <person name="Matzkin L."/>
            <person name="McAllister B."/>
            <person name="McBride C.S."/>
            <person name="McKernan B."/>
            <person name="McKernan K."/>
            <person name="Mendez-Lago M."/>
            <person name="Minx P."/>
            <person name="Mollenhauer M.U."/>
            <person name="Montooth K."/>
            <person name="Mount S.M."/>
            <person name="Mu X."/>
            <person name="Myers E."/>
            <person name="Negre B."/>
            <person name="Newfeld S."/>
            <person name="Nielsen R."/>
            <person name="Noor M.A."/>
            <person name="O'Grady P."/>
            <person name="Pachter L."/>
            <person name="Papaceit M."/>
            <person name="Parisi M.J."/>
            <person name="Parisi M."/>
            <person name="Parts L."/>
            <person name="Pedersen J.S."/>
            <person name="Pesole G."/>
            <person name="Phillippy A.M."/>
            <person name="Ponting C.P."/>
            <person name="Pop M."/>
            <person name="Porcelli D."/>
            <person name="Powell J.R."/>
            <person name="Prohaska S."/>
            <person name="Pruitt K."/>
            <person name="Puig M."/>
            <person name="Quesneville H."/>
            <person name="Ram K.R."/>
            <person name="Rand D."/>
            <person name="Rasmussen M.D."/>
            <person name="Reed L.K."/>
            <person name="Reenan R."/>
            <person name="Reily A."/>
            <person name="Remington K.A."/>
            <person name="Rieger T.T."/>
            <person name="Ritchie M.G."/>
            <person name="Robin C."/>
            <person name="Rogers Y.H."/>
            <person name="Rohde C."/>
            <person name="Rozas J."/>
            <person name="Rubenfield M.J."/>
            <person name="Ruiz A."/>
            <person name="Russo S."/>
            <person name="Salzberg S.L."/>
            <person name="Sanchez-Gracia A."/>
            <person name="Saranga D.J."/>
            <person name="Sato H."/>
            <person name="Schaeffer S.W."/>
            <person name="Schatz M.C."/>
            <person name="Schlenke T."/>
            <person name="Schwartz R."/>
            <person name="Segarra C."/>
            <person name="Singh R.S."/>
            <person name="Sirot L."/>
            <person name="Sirota M."/>
            <person name="Sisneros N.B."/>
            <person name="Smith C.D."/>
            <person name="Smith T.F."/>
            <person name="Spieth J."/>
            <person name="Stage D.E."/>
            <person name="Stark A."/>
            <person name="Stephan W."/>
            <person name="Strausberg R.L."/>
            <person name="Strempel S."/>
            <person name="Sturgill D."/>
            <person name="Sutton G."/>
            <person name="Sutton G.G."/>
            <person name="Tao W."/>
            <person name="Teichmann S."/>
            <person name="Tobari Y.N."/>
            <person name="Tomimura Y."/>
            <person name="Tsolas J.M."/>
            <person name="Valente V.L."/>
            <person name="Venter E."/>
            <person name="Venter J.C."/>
            <person name="Vicario S."/>
            <person name="Vieira F.G."/>
            <person name="Vilella A.J."/>
            <person name="Villasante A."/>
            <person name="Walenz B."/>
            <person name="Wang J."/>
            <person name="Wasserman M."/>
            <person name="Watts T."/>
            <person name="Wilson D."/>
            <person name="Wilson R.K."/>
            <person name="Wing R.A."/>
            <person name="Wolfner M.F."/>
            <person name="Wong A."/>
            <person name="Wong G.K."/>
            <person name="Wu C.I."/>
            <person name="Wu G."/>
            <person name="Yamamoto D."/>
            <person name="Yang H.P."/>
            <person name="Yang S.P."/>
            <person name="Yorke J.A."/>
            <person name="Yoshida K."/>
            <person name="Zdobnov E."/>
            <person name="Zhang P."/>
            <person name="Zhang Y."/>
            <person name="Zimin A.V."/>
            <person name="Baldwin J."/>
            <person name="Abdouelleil A."/>
            <person name="Abdulkadir J."/>
            <person name="Abebe A."/>
            <person name="Abera B."/>
            <person name="Abreu J."/>
            <person name="Acer S.C."/>
            <person name="Aftuck L."/>
            <person name="Alexander A."/>
            <person name="An P."/>
            <person name="Anderson E."/>
            <person name="Anderson S."/>
            <person name="Arachi H."/>
            <person name="Azer M."/>
            <person name="Bachantsang P."/>
            <person name="Barry A."/>
            <person name="Bayul T."/>
            <person name="Berlin A."/>
            <person name="Bessette D."/>
            <person name="Bloom T."/>
            <person name="Blye J."/>
            <person name="Boguslavskiy L."/>
            <person name="Bonnet C."/>
            <person name="Boukhgalter B."/>
            <person name="Bourzgui I."/>
            <person name="Brown A."/>
            <person name="Cahill P."/>
            <person name="Channer S."/>
            <person name="Cheshatsang Y."/>
            <person name="Chuda L."/>
            <person name="Citroen M."/>
            <person name="Collymore A."/>
            <person name="Cooke P."/>
            <person name="Costello M."/>
            <person name="D'Aco K."/>
            <person name="Daza R."/>
            <person name="De Haan G."/>
            <person name="DeGray S."/>
            <person name="DeMaso C."/>
            <person name="Dhargay N."/>
            <person name="Dooley K."/>
            <person name="Dooley E."/>
            <person name="Doricent M."/>
            <person name="Dorje P."/>
            <person name="Dorjee K."/>
            <person name="Dupes A."/>
            <person name="Elong R."/>
            <person name="Falk J."/>
            <person name="Farina A."/>
            <person name="Faro S."/>
            <person name="Ferguson D."/>
            <person name="Fisher S."/>
            <person name="Foley C.D."/>
            <person name="Franke A."/>
            <person name="Friedrich D."/>
            <person name="Gadbois L."/>
            <person name="Gearin G."/>
            <person name="Gearin C.R."/>
            <person name="Giannoukos G."/>
            <person name="Goode T."/>
            <person name="Graham J."/>
            <person name="Grandbois E."/>
            <person name="Grewal S."/>
            <person name="Gyaltsen K."/>
            <person name="Hafez N."/>
            <person name="Hagos B."/>
            <person name="Hall J."/>
            <person name="Henson C."/>
            <person name="Hollinger A."/>
            <person name="Honan T."/>
            <person name="Huard M.D."/>
            <person name="Hughes L."/>
            <person name="Hurhula B."/>
            <person name="Husby M.E."/>
            <person name="Kamat A."/>
            <person name="Kanga B."/>
            <person name="Kashin S."/>
            <person name="Khazanovich D."/>
            <person name="Kisner P."/>
            <person name="Lance K."/>
            <person name="Lara M."/>
            <person name="Lee W."/>
            <person name="Lennon N."/>
            <person name="Letendre F."/>
            <person name="LeVine R."/>
            <person name="Lipovsky A."/>
            <person name="Liu X."/>
            <person name="Liu J."/>
            <person name="Liu S."/>
            <person name="Lokyitsang T."/>
            <person name="Lokyitsang Y."/>
            <person name="Lubonja R."/>
            <person name="Lui A."/>
            <person name="MacDonald P."/>
            <person name="Magnisalis V."/>
            <person name="Maru K."/>
            <person name="Matthews C."/>
            <person name="McCusker W."/>
            <person name="McDonough S."/>
            <person name="Mehta T."/>
            <person name="Meldrim J."/>
            <person name="Meneus L."/>
            <person name="Mihai O."/>
            <person name="Mihalev A."/>
            <person name="Mihova T."/>
            <person name="Mittelman R."/>
            <person name="Mlenga V."/>
            <person name="Montmayeur A."/>
            <person name="Mulrain L."/>
            <person name="Navidi A."/>
            <person name="Naylor J."/>
            <person name="Negash T."/>
            <person name="Nguyen T."/>
            <person name="Nguyen N."/>
            <person name="Nicol R."/>
            <person name="Norbu C."/>
            <person name="Norbu N."/>
            <person name="Novod N."/>
            <person name="O'Neill B."/>
            <person name="Osman S."/>
            <person name="Markiewicz E."/>
            <person name="Oyono O.L."/>
            <person name="Patti C."/>
            <person name="Phunkhang P."/>
            <person name="Pierre F."/>
            <person name="Priest M."/>
            <person name="Raghuraman S."/>
            <person name="Rege F."/>
            <person name="Reyes R."/>
            <person name="Rise C."/>
            <person name="Rogov P."/>
            <person name="Ross K."/>
            <person name="Ryan E."/>
            <person name="Settipalli S."/>
            <person name="Shea T."/>
            <person name="Sherpa N."/>
            <person name="Shi L."/>
            <person name="Shih D."/>
            <person name="Sparrow T."/>
            <person name="Spaulding J."/>
            <person name="Stalker J."/>
            <person name="Stange-Thomann N."/>
            <person name="Stavropoulos S."/>
            <person name="Stone C."/>
            <person name="Strader C."/>
            <person name="Tesfaye S."/>
            <person name="Thomson T."/>
            <person name="Thoulutsang Y."/>
            <person name="Thoulutsang D."/>
            <person name="Topham K."/>
            <person name="Topping I."/>
            <person name="Tsamla T."/>
            <person name="Vassiliev H."/>
            <person name="Vo A."/>
            <person name="Wangchuk T."/>
            <person name="Wangdi T."/>
            <person name="Weiand M."/>
            <person name="Wilkinson J."/>
            <person name="Wilson A."/>
            <person name="Yadav S."/>
            <person name="Young G."/>
            <person name="Yu Q."/>
            <person name="Zembek L."/>
            <person name="Zhong D."/>
            <person name="Zimmer A."/>
            <person name="Zwirko Z."/>
            <person name="Jaffe D.B."/>
            <person name="Alvarez P."/>
            <person name="Brockman W."/>
            <person name="Butler J."/>
            <person name="Chin C."/>
            <person name="Gnerre S."/>
            <person name="Grabherr M."/>
            <person name="Kleber M."/>
            <person name="Mauceli E."/>
            <person name="MacCallum I."/>
        </authorList>
    </citation>
    <scope>NUCLEOTIDE SEQUENCE [LARGE SCALE GENOMIC DNA]</scope>
    <source>
        <strain evidence="14">Tucson 15010-1051.87</strain>
    </source>
</reference>
<dbReference type="Pfam" id="PF00169">
    <property type="entry name" value="PH"/>
    <property type="match status" value="1"/>
</dbReference>
<dbReference type="Proteomes" id="UP000008792">
    <property type="component" value="Unassembled WGS sequence"/>
</dbReference>
<dbReference type="EMBL" id="CH940670">
    <property type="protein sequence ID" value="EDW65101.2"/>
    <property type="molecule type" value="Genomic_DNA"/>
</dbReference>
<dbReference type="InParanoid" id="B4MG31"/>
<dbReference type="PRINTS" id="PR00628">
    <property type="entry name" value="INSULINRSI"/>
</dbReference>
<proteinExistence type="predicted"/>
<dbReference type="GO" id="GO:0005158">
    <property type="term" value="F:insulin receptor binding"/>
    <property type="evidence" value="ECO:0007669"/>
    <property type="project" value="InterPro"/>
</dbReference>